<evidence type="ECO:0000256" key="1">
    <source>
        <dbReference type="SAM" id="Phobius"/>
    </source>
</evidence>
<keyword evidence="1" id="KW-0472">Membrane</keyword>
<organism evidence="2">
    <name type="scientific">Yersinia ruckeri</name>
    <dbReference type="NCBI Taxonomy" id="29486"/>
    <lineage>
        <taxon>Bacteria</taxon>
        <taxon>Pseudomonadati</taxon>
        <taxon>Pseudomonadota</taxon>
        <taxon>Gammaproteobacteria</taxon>
        <taxon>Enterobacterales</taxon>
        <taxon>Yersiniaceae</taxon>
        <taxon>Yersinia</taxon>
    </lineage>
</organism>
<protein>
    <submittedName>
        <fullName evidence="2">Uncharacterized protein</fullName>
    </submittedName>
</protein>
<proteinExistence type="predicted"/>
<dbReference type="AlphaFoldDB" id="A0A0A8VCF1"/>
<name>A0A0A8VCF1_YERRU</name>
<accession>A0A0A8VCF1</accession>
<reference evidence="2" key="1">
    <citation type="journal article" date="2015" name="Genome Announc.">
        <title>Complete Genome Sequence of Yersinia ruckeri Strain CSF007-82, Etiologic Agent of Red Mouth Disease in Salmonid Fish.</title>
        <authorList>
            <person name="Nelson M.C."/>
            <person name="LaPatra S.E."/>
            <person name="Welch T.J."/>
            <person name="Graf J."/>
        </authorList>
    </citation>
    <scope>NUCLEOTIDE SEQUENCE</scope>
    <source>
        <strain evidence="2">CSF007-82</strain>
    </source>
</reference>
<dbReference type="EMBL" id="LN681231">
    <property type="protein sequence ID" value="CEK26033.1"/>
    <property type="molecule type" value="Genomic_DNA"/>
</dbReference>
<feature type="transmembrane region" description="Helical" evidence="1">
    <location>
        <begin position="12"/>
        <end position="29"/>
    </location>
</feature>
<sequence>MFFVCHDLIFYAYFMIMFSLLAGEFHAIYRGGQQNDRKVSGKS</sequence>
<keyword evidence="1" id="KW-1133">Transmembrane helix</keyword>
<gene>
    <name evidence="2" type="ORF">CSF007_1195</name>
</gene>
<evidence type="ECO:0000313" key="2">
    <source>
        <dbReference type="EMBL" id="CEK26033.1"/>
    </source>
</evidence>
<keyword evidence="1" id="KW-0812">Transmembrane</keyword>